<dbReference type="Pfam" id="PF12776">
    <property type="entry name" value="Myb_DNA-bind_3"/>
    <property type="match status" value="2"/>
</dbReference>
<dbReference type="AlphaFoldDB" id="A0AAN9P3B6"/>
<reference evidence="3 4" key="1">
    <citation type="submission" date="2024-01" db="EMBL/GenBank/DDBJ databases">
        <title>The genomes of 5 underutilized Papilionoideae crops provide insights into root nodulation and disease resistance.</title>
        <authorList>
            <person name="Yuan L."/>
        </authorList>
    </citation>
    <scope>NUCLEOTIDE SEQUENCE [LARGE SCALE GENOMIC DNA]</scope>
    <source>
        <strain evidence="3">LY-2023</strain>
        <tissue evidence="3">Leaf</tissue>
    </source>
</reference>
<evidence type="ECO:0000313" key="3">
    <source>
        <dbReference type="EMBL" id="KAK7284613.1"/>
    </source>
</evidence>
<evidence type="ECO:0000256" key="1">
    <source>
        <dbReference type="SAM" id="MobiDB-lite"/>
    </source>
</evidence>
<organism evidence="3 4">
    <name type="scientific">Clitoria ternatea</name>
    <name type="common">Butterfly pea</name>
    <dbReference type="NCBI Taxonomy" id="43366"/>
    <lineage>
        <taxon>Eukaryota</taxon>
        <taxon>Viridiplantae</taxon>
        <taxon>Streptophyta</taxon>
        <taxon>Embryophyta</taxon>
        <taxon>Tracheophyta</taxon>
        <taxon>Spermatophyta</taxon>
        <taxon>Magnoliopsida</taxon>
        <taxon>eudicotyledons</taxon>
        <taxon>Gunneridae</taxon>
        <taxon>Pentapetalae</taxon>
        <taxon>rosids</taxon>
        <taxon>fabids</taxon>
        <taxon>Fabales</taxon>
        <taxon>Fabaceae</taxon>
        <taxon>Papilionoideae</taxon>
        <taxon>50 kb inversion clade</taxon>
        <taxon>NPAAA clade</taxon>
        <taxon>indigoferoid/millettioid clade</taxon>
        <taxon>Phaseoleae</taxon>
        <taxon>Clitoria</taxon>
    </lineage>
</organism>
<dbReference type="PANTHER" id="PTHR46929">
    <property type="entry name" value="EXPRESSED PROTEIN"/>
    <property type="match status" value="1"/>
</dbReference>
<keyword evidence="4" id="KW-1185">Reference proteome</keyword>
<dbReference type="Proteomes" id="UP001359559">
    <property type="component" value="Unassembled WGS sequence"/>
</dbReference>
<feature type="domain" description="Myb/SANT-like" evidence="2">
    <location>
        <begin position="14"/>
        <end position="108"/>
    </location>
</feature>
<name>A0AAN9P3B6_CLITE</name>
<protein>
    <recommendedName>
        <fullName evidence="2">Myb/SANT-like domain-containing protein</fullName>
    </recommendedName>
</protein>
<evidence type="ECO:0000259" key="2">
    <source>
        <dbReference type="Pfam" id="PF12776"/>
    </source>
</evidence>
<feature type="region of interest" description="Disordered" evidence="1">
    <location>
        <begin position="391"/>
        <end position="412"/>
    </location>
</feature>
<gene>
    <name evidence="3" type="ORF">RJT34_19362</name>
</gene>
<proteinExistence type="predicted"/>
<dbReference type="EMBL" id="JAYKXN010000005">
    <property type="protein sequence ID" value="KAK7284613.1"/>
    <property type="molecule type" value="Genomic_DNA"/>
</dbReference>
<accession>A0AAN9P3B6</accession>
<dbReference type="InterPro" id="IPR024752">
    <property type="entry name" value="Myb/SANT-like_dom"/>
</dbReference>
<evidence type="ECO:0000313" key="4">
    <source>
        <dbReference type="Proteomes" id="UP001359559"/>
    </source>
</evidence>
<sequence>MGLASGSERLRTIWTPEMDRYFIDLMLEQVSNNSQTEDHLFSKKAWKHMSSSFNAKFNFQYEKDVLKNRHKTLRNLYRGIKNLLTRPGFSWDENRNMVIADNHVWDEHLKIDAGVRSCRVKSIPYFKDLCTIYGYVAMEGKGDNAPEGSSNLGENRAIMPCLLKDDGEDADEALRDVRVEEECGISTVENATDDCEQRASKETATSFCTRTRTNWLPLMDRYFINLMLSHVHKGNQSAGVFSRQAWMEMISSFNENFGFDYSLEILKNRYKTFRRQYNLIKRLLQKDGFTWDETHQMVTADDCVWQDYNKDHTDARQYMTRPLPYYKDLCVIFDPNFDEKESPLPQDKHQNVVGCFTTKSPLTYKTSQSPITPNSNEDQFSGVNELAYIAQKQKRQSDRSSDPTSPKKSRNDEQGIVVALHEMAAVVSTLSTKRNDDNSVSIENVIEAVQALPDMDEDLVLDACDFLEDERKAKTFLALDVKFRKKWLLRKLRAQV</sequence>
<dbReference type="PANTHER" id="PTHR46929:SF33">
    <property type="entry name" value="L10-INTERACTING MYB DOMAIN-CONTAINING PROTEIN-LIKE ISOFORM X1"/>
    <property type="match status" value="1"/>
</dbReference>
<feature type="domain" description="Myb/SANT-like" evidence="2">
    <location>
        <begin position="215"/>
        <end position="308"/>
    </location>
</feature>
<comment type="caution">
    <text evidence="3">The sequence shown here is derived from an EMBL/GenBank/DDBJ whole genome shotgun (WGS) entry which is preliminary data.</text>
</comment>